<name>A0A379N0I9_9PROT</name>
<evidence type="ECO:0000256" key="1">
    <source>
        <dbReference type="SAM" id="Phobius"/>
    </source>
</evidence>
<sequence length="292" mass="32491">MSDSDADVAARLAILEERTKPKSKNWMDYIKDWSGLISALVVIGISYPIGAWNFFIVSPKAKVESEVQQLRDVVLQLSDLEARYAQYYSGIREPQLKSLYSNAMGSQRSAIIARSLELLKKRHSALTVQEEVLLGYNLGQAGLYDDSDKVLRSAQNKAIEHNSSQLIQLVAETHRLQGMSYSTRGGADQKAKTRAAYAASIHLLLAMDGDAPRLQAANTAFEWSLIELRQGDQLCGERLAQWARQTLDRLRMIGPAAADMLATYEDLSRRVIPADTLSRDGCPATETEWLQS</sequence>
<dbReference type="AlphaFoldDB" id="A0A379N0I9"/>
<protein>
    <submittedName>
        <fullName evidence="2">Uncharacterized protein</fullName>
    </submittedName>
</protein>
<proteinExistence type="predicted"/>
<dbReference type="RefSeq" id="WP_027297190.1">
    <property type="nucleotide sequence ID" value="NZ_CBCSHT010000041.1"/>
</dbReference>
<evidence type="ECO:0000313" key="2">
    <source>
        <dbReference type="EMBL" id="SUE40721.1"/>
    </source>
</evidence>
<reference evidence="2 3" key="1">
    <citation type="submission" date="2018-06" db="EMBL/GenBank/DDBJ databases">
        <authorList>
            <consortium name="Pathogen Informatics"/>
            <person name="Doyle S."/>
        </authorList>
    </citation>
    <scope>NUCLEOTIDE SEQUENCE [LARGE SCALE GENOMIC DNA]</scope>
    <source>
        <strain evidence="2 3">NCTC13291</strain>
    </source>
</reference>
<dbReference type="Proteomes" id="UP000254919">
    <property type="component" value="Unassembled WGS sequence"/>
</dbReference>
<organism evidence="2 3">
    <name type="scientific">Roseomonas mucosa</name>
    <dbReference type="NCBI Taxonomy" id="207340"/>
    <lineage>
        <taxon>Bacteria</taxon>
        <taxon>Pseudomonadati</taxon>
        <taxon>Pseudomonadota</taxon>
        <taxon>Alphaproteobacteria</taxon>
        <taxon>Acetobacterales</taxon>
        <taxon>Roseomonadaceae</taxon>
        <taxon>Roseomonas</taxon>
    </lineage>
</organism>
<keyword evidence="1" id="KW-1133">Transmembrane helix</keyword>
<evidence type="ECO:0000313" key="3">
    <source>
        <dbReference type="Proteomes" id="UP000254919"/>
    </source>
</evidence>
<gene>
    <name evidence="2" type="ORF">NCTC13291_02290</name>
</gene>
<feature type="transmembrane region" description="Helical" evidence="1">
    <location>
        <begin position="33"/>
        <end position="55"/>
    </location>
</feature>
<accession>A0A379N0I9</accession>
<dbReference type="EMBL" id="UGVN01000001">
    <property type="protein sequence ID" value="SUE40721.1"/>
    <property type="molecule type" value="Genomic_DNA"/>
</dbReference>
<keyword evidence="1" id="KW-0472">Membrane</keyword>
<keyword evidence="1" id="KW-0812">Transmembrane</keyword>